<evidence type="ECO:0000313" key="1">
    <source>
        <dbReference type="EMBL" id="CAD2143601.1"/>
    </source>
</evidence>
<proteinExistence type="predicted"/>
<organism evidence="1 2">
    <name type="scientific">Meloidogyne enterolobii</name>
    <name type="common">Root-knot nematode worm</name>
    <name type="synonym">Meloidogyne mayaguensis</name>
    <dbReference type="NCBI Taxonomy" id="390850"/>
    <lineage>
        <taxon>Eukaryota</taxon>
        <taxon>Metazoa</taxon>
        <taxon>Ecdysozoa</taxon>
        <taxon>Nematoda</taxon>
        <taxon>Chromadorea</taxon>
        <taxon>Rhabditida</taxon>
        <taxon>Tylenchina</taxon>
        <taxon>Tylenchomorpha</taxon>
        <taxon>Tylenchoidea</taxon>
        <taxon>Meloidogynidae</taxon>
        <taxon>Meloidogyninae</taxon>
        <taxon>Meloidogyne</taxon>
    </lineage>
</organism>
<dbReference type="EMBL" id="CAJEWN010000032">
    <property type="protein sequence ID" value="CAD2143601.1"/>
    <property type="molecule type" value="Genomic_DNA"/>
</dbReference>
<evidence type="ECO:0000313" key="2">
    <source>
        <dbReference type="Proteomes" id="UP000580250"/>
    </source>
</evidence>
<reference evidence="1 2" key="1">
    <citation type="submission" date="2020-08" db="EMBL/GenBank/DDBJ databases">
        <authorList>
            <person name="Koutsovoulos G."/>
            <person name="Danchin GJ E."/>
        </authorList>
    </citation>
    <scope>NUCLEOTIDE SEQUENCE [LARGE SCALE GENOMIC DNA]</scope>
</reference>
<accession>A0A6V7U4F6</accession>
<name>A0A6V7U4F6_MELEN</name>
<comment type="caution">
    <text evidence="1">The sequence shown here is derived from an EMBL/GenBank/DDBJ whole genome shotgun (WGS) entry which is preliminary data.</text>
</comment>
<dbReference type="Proteomes" id="UP000580250">
    <property type="component" value="Unassembled WGS sequence"/>
</dbReference>
<protein>
    <submittedName>
        <fullName evidence="1">Uncharacterized protein</fullName>
    </submittedName>
</protein>
<sequence length="97" mass="11378">MFFSLKTTNYFNIKLILLLFIYSSNGYIDEGYLNKRLIISGRNEGQQQQQQISLSSSQIQNYYKSRSPFYGDAINNNSNAPSLYFTFIWHLIKENCI</sequence>
<gene>
    <name evidence="1" type="ORF">MENT_LOCUS7635</name>
</gene>
<dbReference type="AlphaFoldDB" id="A0A6V7U4F6"/>